<dbReference type="PANTHER" id="PTHR47266">
    <property type="entry name" value="ENDONUCLEASE-RELATED"/>
    <property type="match status" value="1"/>
</dbReference>
<feature type="domain" description="Integrase zinc-binding" evidence="2">
    <location>
        <begin position="114"/>
        <end position="172"/>
    </location>
</feature>
<evidence type="ECO:0000313" key="4">
    <source>
        <dbReference type="Proteomes" id="UP000681967"/>
    </source>
</evidence>
<gene>
    <name evidence="3" type="ORF">BYL167_LOCUS56712</name>
</gene>
<proteinExistence type="predicted"/>
<organism evidence="3 4">
    <name type="scientific">Rotaria magnacalcarata</name>
    <dbReference type="NCBI Taxonomy" id="392030"/>
    <lineage>
        <taxon>Eukaryota</taxon>
        <taxon>Metazoa</taxon>
        <taxon>Spiralia</taxon>
        <taxon>Gnathifera</taxon>
        <taxon>Rotifera</taxon>
        <taxon>Eurotatoria</taxon>
        <taxon>Bdelloidea</taxon>
        <taxon>Philodinida</taxon>
        <taxon>Philodinidae</taxon>
        <taxon>Rotaria</taxon>
    </lineage>
</organism>
<reference evidence="3" key="1">
    <citation type="submission" date="2021-02" db="EMBL/GenBank/DDBJ databases">
        <authorList>
            <person name="Nowell W R."/>
        </authorList>
    </citation>
    <scope>NUCLEOTIDE SEQUENCE</scope>
</reference>
<dbReference type="InterPro" id="IPR052160">
    <property type="entry name" value="Gypsy_RT_Integrase-like"/>
</dbReference>
<sequence>MTLRPRQKIPALGVSSLDQDDDSSDAISCTSEDSFTTCSPLITTTPSPNVFDSNQLSHEQAQDPAISRIISQLNHSTHPDSTLSSSFIIKNDILHKLITLTPKSKRRLCVPYLPSSMIRSLLTAIHDDPFQGGHFSIDKMMSKIRPRYWWPHMKQDVYSHVQACVLCQQYNYSRQKKPGHLQPIPPVAIPFSVIGMDFCGPFAES</sequence>
<protein>
    <recommendedName>
        <fullName evidence="2">Integrase zinc-binding domain-containing protein</fullName>
    </recommendedName>
</protein>
<dbReference type="Gene3D" id="1.10.340.70">
    <property type="match status" value="1"/>
</dbReference>
<comment type="caution">
    <text evidence="3">The sequence shown here is derived from an EMBL/GenBank/DDBJ whole genome shotgun (WGS) entry which is preliminary data.</text>
</comment>
<evidence type="ECO:0000259" key="2">
    <source>
        <dbReference type="Pfam" id="PF17921"/>
    </source>
</evidence>
<dbReference type="InterPro" id="IPR041588">
    <property type="entry name" value="Integrase_H2C2"/>
</dbReference>
<dbReference type="EMBL" id="CAJOBH010223554">
    <property type="protein sequence ID" value="CAF5039014.1"/>
    <property type="molecule type" value="Genomic_DNA"/>
</dbReference>
<evidence type="ECO:0000256" key="1">
    <source>
        <dbReference type="SAM" id="MobiDB-lite"/>
    </source>
</evidence>
<feature type="region of interest" description="Disordered" evidence="1">
    <location>
        <begin position="1"/>
        <end position="26"/>
    </location>
</feature>
<accession>A0A8S3DQ17</accession>
<evidence type="ECO:0000313" key="3">
    <source>
        <dbReference type="EMBL" id="CAF5039014.1"/>
    </source>
</evidence>
<feature type="non-terminal residue" evidence="3">
    <location>
        <position position="205"/>
    </location>
</feature>
<dbReference type="Pfam" id="PF17921">
    <property type="entry name" value="Integrase_H2C2"/>
    <property type="match status" value="1"/>
</dbReference>
<dbReference type="AlphaFoldDB" id="A0A8S3DQ17"/>
<dbReference type="FunFam" id="1.10.340.70:FF:000001">
    <property type="entry name" value="Retrovirus-related Pol polyprotein from transposon gypsy-like Protein"/>
    <property type="match status" value="1"/>
</dbReference>
<name>A0A8S3DQ17_9BILA</name>
<dbReference type="Proteomes" id="UP000681967">
    <property type="component" value="Unassembled WGS sequence"/>
</dbReference>